<proteinExistence type="predicted"/>
<sequence length="204" mass="22601">MSLRQGSMTVAQYEAQFIALSRFPPYLVDDEERKARRFQDGLNDVIQMQLLPFDLVEYSAVLKRAMIIEQALLRRGQIQQAASTPTGDRPQRSFLKKRPNARGQGGGGKQCFKCQKTGHIARYCNASSSAPTNPSSFSPAPTSREHQSPRTCYNCGKPGHFIKDCKAPKQGVPGTAGQQKPQRSGRVYAVTEQQARDSPDVVQD</sequence>
<dbReference type="InterPro" id="IPR001878">
    <property type="entry name" value="Znf_CCHC"/>
</dbReference>
<dbReference type="GO" id="GO:0008270">
    <property type="term" value="F:zinc ion binding"/>
    <property type="evidence" value="ECO:0007669"/>
    <property type="project" value="UniProtKB-KW"/>
</dbReference>
<evidence type="ECO:0000259" key="3">
    <source>
        <dbReference type="PROSITE" id="PS50158"/>
    </source>
</evidence>
<evidence type="ECO:0000313" key="4">
    <source>
        <dbReference type="EMBL" id="GMH26618.1"/>
    </source>
</evidence>
<organism evidence="4 5">
    <name type="scientific">Nepenthes gracilis</name>
    <name type="common">Slender pitcher plant</name>
    <dbReference type="NCBI Taxonomy" id="150966"/>
    <lineage>
        <taxon>Eukaryota</taxon>
        <taxon>Viridiplantae</taxon>
        <taxon>Streptophyta</taxon>
        <taxon>Embryophyta</taxon>
        <taxon>Tracheophyta</taxon>
        <taxon>Spermatophyta</taxon>
        <taxon>Magnoliopsida</taxon>
        <taxon>eudicotyledons</taxon>
        <taxon>Gunneridae</taxon>
        <taxon>Pentapetalae</taxon>
        <taxon>Caryophyllales</taxon>
        <taxon>Nepenthaceae</taxon>
        <taxon>Nepenthes</taxon>
    </lineage>
</organism>
<dbReference type="PROSITE" id="PS50158">
    <property type="entry name" value="ZF_CCHC"/>
    <property type="match status" value="2"/>
</dbReference>
<dbReference type="Gene3D" id="4.10.60.10">
    <property type="entry name" value="Zinc finger, CCHC-type"/>
    <property type="match status" value="2"/>
</dbReference>
<evidence type="ECO:0000256" key="1">
    <source>
        <dbReference type="PROSITE-ProRule" id="PRU00047"/>
    </source>
</evidence>
<feature type="compositionally biased region" description="Basic and acidic residues" evidence="2">
    <location>
        <begin position="194"/>
        <end position="204"/>
    </location>
</feature>
<accession>A0AAD3TCE8</accession>
<reference evidence="4" key="1">
    <citation type="submission" date="2023-05" db="EMBL/GenBank/DDBJ databases">
        <title>Nepenthes gracilis genome sequencing.</title>
        <authorList>
            <person name="Fukushima K."/>
        </authorList>
    </citation>
    <scope>NUCLEOTIDE SEQUENCE</scope>
    <source>
        <strain evidence="4">SING2019-196</strain>
    </source>
</reference>
<dbReference type="PANTHER" id="PTHR34482:SF49">
    <property type="entry name" value="RETROTRANSPOSON GAG DOMAIN-CONTAINING PROTEIN"/>
    <property type="match status" value="1"/>
</dbReference>
<gene>
    <name evidence="4" type="ORF">Nepgr_028461</name>
</gene>
<feature type="domain" description="CCHC-type" evidence="3">
    <location>
        <begin position="152"/>
        <end position="166"/>
    </location>
</feature>
<dbReference type="SMART" id="SM00343">
    <property type="entry name" value="ZnF_C2HC"/>
    <property type="match status" value="2"/>
</dbReference>
<dbReference type="SUPFAM" id="SSF57756">
    <property type="entry name" value="Retrovirus zinc finger-like domains"/>
    <property type="match status" value="2"/>
</dbReference>
<dbReference type="GO" id="GO:0003676">
    <property type="term" value="F:nucleic acid binding"/>
    <property type="evidence" value="ECO:0007669"/>
    <property type="project" value="InterPro"/>
</dbReference>
<feature type="region of interest" description="Disordered" evidence="2">
    <location>
        <begin position="78"/>
        <end position="110"/>
    </location>
</feature>
<name>A0AAD3TCE8_NEPGR</name>
<feature type="region of interest" description="Disordered" evidence="2">
    <location>
        <begin position="164"/>
        <end position="204"/>
    </location>
</feature>
<dbReference type="EMBL" id="BSYO01000031">
    <property type="protein sequence ID" value="GMH26618.1"/>
    <property type="molecule type" value="Genomic_DNA"/>
</dbReference>
<evidence type="ECO:0000313" key="5">
    <source>
        <dbReference type="Proteomes" id="UP001279734"/>
    </source>
</evidence>
<dbReference type="InterPro" id="IPR036875">
    <property type="entry name" value="Znf_CCHC_sf"/>
</dbReference>
<comment type="caution">
    <text evidence="4">The sequence shown here is derived from an EMBL/GenBank/DDBJ whole genome shotgun (WGS) entry which is preliminary data.</text>
</comment>
<dbReference type="PANTHER" id="PTHR34482">
    <property type="entry name" value="DNA DAMAGE-INDUCIBLE PROTEIN 1-LIKE"/>
    <property type="match status" value="1"/>
</dbReference>
<dbReference type="AlphaFoldDB" id="A0AAD3TCE8"/>
<evidence type="ECO:0000256" key="2">
    <source>
        <dbReference type="SAM" id="MobiDB-lite"/>
    </source>
</evidence>
<keyword evidence="5" id="KW-1185">Reference proteome</keyword>
<feature type="compositionally biased region" description="Low complexity" evidence="2">
    <location>
        <begin position="125"/>
        <end position="142"/>
    </location>
</feature>
<feature type="domain" description="CCHC-type" evidence="3">
    <location>
        <begin position="111"/>
        <end position="124"/>
    </location>
</feature>
<feature type="region of interest" description="Disordered" evidence="2">
    <location>
        <begin position="125"/>
        <end position="151"/>
    </location>
</feature>
<dbReference type="Pfam" id="PF00098">
    <property type="entry name" value="zf-CCHC"/>
    <property type="match status" value="2"/>
</dbReference>
<protein>
    <recommendedName>
        <fullName evidence="3">CCHC-type domain-containing protein</fullName>
    </recommendedName>
</protein>
<keyword evidence="1" id="KW-0479">Metal-binding</keyword>
<dbReference type="Proteomes" id="UP001279734">
    <property type="component" value="Unassembled WGS sequence"/>
</dbReference>
<keyword evidence="1" id="KW-0863">Zinc-finger</keyword>
<keyword evidence="1" id="KW-0862">Zinc</keyword>